<dbReference type="CDD" id="cd24077">
    <property type="entry name" value="ASKHA_ATPase_ROK_SaXylR-like"/>
    <property type="match status" value="1"/>
</dbReference>
<dbReference type="OrthoDB" id="9796533at2"/>
<dbReference type="PANTHER" id="PTHR18964:SF149">
    <property type="entry name" value="BIFUNCTIONAL UDP-N-ACETYLGLUCOSAMINE 2-EPIMERASE_N-ACETYLMANNOSAMINE KINASE"/>
    <property type="match status" value="1"/>
</dbReference>
<dbReference type="InterPro" id="IPR036388">
    <property type="entry name" value="WH-like_DNA-bd_sf"/>
</dbReference>
<keyword evidence="3" id="KW-0859">Xylose metabolism</keyword>
<evidence type="ECO:0000313" key="7">
    <source>
        <dbReference type="Proteomes" id="UP000215545"/>
    </source>
</evidence>
<evidence type="ECO:0000256" key="1">
    <source>
        <dbReference type="ARBA" id="ARBA00002486"/>
    </source>
</evidence>
<name>A0A1N6REF0_9BACI</name>
<dbReference type="SUPFAM" id="SSF46785">
    <property type="entry name" value="Winged helix' DNA-binding domain"/>
    <property type="match status" value="1"/>
</dbReference>
<dbReference type="EMBL" id="MWSK01000002">
    <property type="protein sequence ID" value="OXS79034.1"/>
    <property type="molecule type" value="Genomic_DNA"/>
</dbReference>
<evidence type="ECO:0000256" key="2">
    <source>
        <dbReference type="ARBA" id="ARBA00006479"/>
    </source>
</evidence>
<keyword evidence="3" id="KW-0119">Carbohydrate metabolism</keyword>
<dbReference type="Proteomes" id="UP000215545">
    <property type="component" value="Unassembled WGS sequence"/>
</dbReference>
<proteinExistence type="inferred from homology"/>
<dbReference type="EMBL" id="FTLX01000002">
    <property type="protein sequence ID" value="SIQ27187.1"/>
    <property type="molecule type" value="Genomic_DNA"/>
</dbReference>
<dbReference type="PANTHER" id="PTHR18964">
    <property type="entry name" value="ROK (REPRESSOR, ORF, KINASE) FAMILY"/>
    <property type="match status" value="1"/>
</dbReference>
<dbReference type="RefSeq" id="WP_045849302.1">
    <property type="nucleotide sequence ID" value="NZ_FTLX01000002.1"/>
</dbReference>
<reference evidence="5 6" key="1">
    <citation type="submission" date="2017-01" db="EMBL/GenBank/DDBJ databases">
        <authorList>
            <person name="Mah S.A."/>
            <person name="Swanson W.J."/>
            <person name="Moy G.W."/>
            <person name="Vacquier V.D."/>
        </authorList>
    </citation>
    <scope>NUCLEOTIDE SEQUENCE [LARGE SCALE GENOMIC DNA]</scope>
    <source>
        <strain evidence="5 6">NIO-1016</strain>
    </source>
</reference>
<evidence type="ECO:0000313" key="5">
    <source>
        <dbReference type="EMBL" id="SIQ27187.1"/>
    </source>
</evidence>
<dbReference type="Gene3D" id="3.30.420.40">
    <property type="match status" value="2"/>
</dbReference>
<evidence type="ECO:0000313" key="6">
    <source>
        <dbReference type="Proteomes" id="UP000186385"/>
    </source>
</evidence>
<comment type="similarity">
    <text evidence="2">Belongs to the ROK (NagC/XylR) family.</text>
</comment>
<reference evidence="4" key="3">
    <citation type="submission" date="2017-03" db="EMBL/GenBank/DDBJ databases">
        <authorList>
            <person name="Dastager S.G."/>
            <person name="Neurgaonkar P.S."/>
            <person name="Dharne M.S."/>
        </authorList>
    </citation>
    <scope>NUCLEOTIDE SEQUENCE</scope>
    <source>
        <strain evidence="4">DSM 25145</strain>
    </source>
</reference>
<evidence type="ECO:0000313" key="4">
    <source>
        <dbReference type="EMBL" id="OXS79034.1"/>
    </source>
</evidence>
<organism evidence="5 6">
    <name type="scientific">Domibacillus enclensis</name>
    <dbReference type="NCBI Taxonomy" id="1017273"/>
    <lineage>
        <taxon>Bacteria</taxon>
        <taxon>Bacillati</taxon>
        <taxon>Bacillota</taxon>
        <taxon>Bacilli</taxon>
        <taxon>Bacillales</taxon>
        <taxon>Bacillaceae</taxon>
        <taxon>Domibacillus</taxon>
    </lineage>
</organism>
<keyword evidence="5" id="KW-0418">Kinase</keyword>
<keyword evidence="5" id="KW-0808">Transferase</keyword>
<dbReference type="AlphaFoldDB" id="A0A1N6REF0"/>
<dbReference type="SUPFAM" id="SSF53067">
    <property type="entry name" value="Actin-like ATPase domain"/>
    <property type="match status" value="1"/>
</dbReference>
<dbReference type="Gene3D" id="1.10.10.10">
    <property type="entry name" value="Winged helix-like DNA-binding domain superfamily/Winged helix DNA-binding domain"/>
    <property type="match status" value="1"/>
</dbReference>
<gene>
    <name evidence="4" type="ORF">B1B05_04455</name>
    <name evidence="5" type="ORF">SAMN05443094_102101</name>
</gene>
<evidence type="ECO:0000256" key="3">
    <source>
        <dbReference type="ARBA" id="ARBA00022629"/>
    </source>
</evidence>
<dbReference type="InterPro" id="IPR043129">
    <property type="entry name" value="ATPase_NBD"/>
</dbReference>
<comment type="function">
    <text evidence="1">Transcriptional repressor of xylose-utilizing enzymes.</text>
</comment>
<dbReference type="InterPro" id="IPR000600">
    <property type="entry name" value="ROK"/>
</dbReference>
<dbReference type="Proteomes" id="UP000186385">
    <property type="component" value="Unassembled WGS sequence"/>
</dbReference>
<dbReference type="InterPro" id="IPR036390">
    <property type="entry name" value="WH_DNA-bd_sf"/>
</dbReference>
<protein>
    <submittedName>
        <fullName evidence="4">ROK family protein</fullName>
    </submittedName>
    <submittedName>
        <fullName evidence="5">Sugar kinase of the NBD/HSP70 family, may contain an N-terminal HTH domain</fullName>
    </submittedName>
</protein>
<keyword evidence="7" id="KW-1185">Reference proteome</keyword>
<dbReference type="STRING" id="1017273.SAMN05443094_102101"/>
<dbReference type="GO" id="GO:0016301">
    <property type="term" value="F:kinase activity"/>
    <property type="evidence" value="ECO:0007669"/>
    <property type="project" value="UniProtKB-KW"/>
</dbReference>
<accession>A0A1N6REF0</accession>
<reference evidence="7" key="2">
    <citation type="submission" date="2017-03" db="EMBL/GenBank/DDBJ databases">
        <title>Bacillus sp. V-88(T) DSM27956, whole genome shotgun sequencing project.</title>
        <authorList>
            <person name="Dastager S.G."/>
            <person name="Neurgaonkar P.S."/>
            <person name="Dharne M.S."/>
        </authorList>
    </citation>
    <scope>NUCLEOTIDE SEQUENCE [LARGE SCALE GENOMIC DNA]</scope>
    <source>
        <strain evidence="7">DSM 25145</strain>
    </source>
</reference>
<dbReference type="GO" id="GO:0042732">
    <property type="term" value="P:D-xylose metabolic process"/>
    <property type="evidence" value="ECO:0007669"/>
    <property type="project" value="UniProtKB-KW"/>
</dbReference>
<sequence length="387" mass="42904">MAATGDAAYIKQINRSLILQKIIEKKMISRADLSKLTDLTRATISVQAADLLEKELVVETQLEHHSVGRRPIMLSINGQAGFVLGIDLDLGAMTFALSDLAGKVVRLETIPLQSDSYEEVVKTAAKNIRRIQSYCEESRYGLVSVVVGVHGLVTLEEHVHFVPRLGWTDVSLKTDLEEAAGLPITLENNANLCSFAERVYAHPEAKNLLGASFSSGIGLGMMMNEDFFKGENGFAGEAGHMIVVPNGRPCSCGNKGCWEQYGSESALFRELSVKKKQETITRADVIDWIQARDETVMEMMDEFLFYLSVGLNNMINLYNPNVVVLNSELLRFYPEAIKRIEAQLVSDISHYRELHISKLGKQACSLGACALGIKQFFHISTLQLEMD</sequence>
<dbReference type="Pfam" id="PF00480">
    <property type="entry name" value="ROK"/>
    <property type="match status" value="1"/>
</dbReference>